<dbReference type="PRINTS" id="PR00080">
    <property type="entry name" value="SDRFAMILY"/>
</dbReference>
<dbReference type="PRINTS" id="PR00081">
    <property type="entry name" value="GDHRDH"/>
</dbReference>
<dbReference type="CDD" id="cd05233">
    <property type="entry name" value="SDR_c"/>
    <property type="match status" value="1"/>
</dbReference>
<comment type="caution">
    <text evidence="4">The sequence shown here is derived from an EMBL/GenBank/DDBJ whole genome shotgun (WGS) entry which is preliminary data.</text>
</comment>
<dbReference type="InterPro" id="IPR020904">
    <property type="entry name" value="Sc_DH/Rdtase_CS"/>
</dbReference>
<dbReference type="PANTHER" id="PTHR44196">
    <property type="entry name" value="DEHYDROGENASE/REDUCTASE SDR FAMILY MEMBER 7B"/>
    <property type="match status" value="1"/>
</dbReference>
<dbReference type="GO" id="GO:0016491">
    <property type="term" value="F:oxidoreductase activity"/>
    <property type="evidence" value="ECO:0007669"/>
    <property type="project" value="UniProtKB-KW"/>
</dbReference>
<evidence type="ECO:0000313" key="4">
    <source>
        <dbReference type="EMBL" id="MBO8480148.1"/>
    </source>
</evidence>
<reference evidence="4" key="1">
    <citation type="submission" date="2020-10" db="EMBL/GenBank/DDBJ databases">
        <authorList>
            <person name="Gilroy R."/>
        </authorList>
    </citation>
    <scope>NUCLEOTIDE SEQUENCE</scope>
    <source>
        <strain evidence="4">B3-1481</strain>
    </source>
</reference>
<dbReference type="InterPro" id="IPR002347">
    <property type="entry name" value="SDR_fam"/>
</dbReference>
<dbReference type="PROSITE" id="PS00061">
    <property type="entry name" value="ADH_SHORT"/>
    <property type="match status" value="1"/>
</dbReference>
<dbReference type="Pfam" id="PF00106">
    <property type="entry name" value="adh_short"/>
    <property type="match status" value="1"/>
</dbReference>
<dbReference type="SUPFAM" id="SSF51735">
    <property type="entry name" value="NAD(P)-binding Rossmann-fold domains"/>
    <property type="match status" value="1"/>
</dbReference>
<gene>
    <name evidence="4" type="ORF">IAB76_03435</name>
</gene>
<evidence type="ECO:0000256" key="1">
    <source>
        <dbReference type="ARBA" id="ARBA00006484"/>
    </source>
</evidence>
<comment type="similarity">
    <text evidence="1 3">Belongs to the short-chain dehydrogenases/reductases (SDR) family.</text>
</comment>
<evidence type="ECO:0000256" key="2">
    <source>
        <dbReference type="ARBA" id="ARBA00023002"/>
    </source>
</evidence>
<dbReference type="InterPro" id="IPR036291">
    <property type="entry name" value="NAD(P)-bd_dom_sf"/>
</dbReference>
<dbReference type="Gene3D" id="3.40.50.720">
    <property type="entry name" value="NAD(P)-binding Rossmann-like Domain"/>
    <property type="match status" value="1"/>
</dbReference>
<organism evidence="4 5">
    <name type="scientific">Candidatus Cryptobacteroides avistercoris</name>
    <dbReference type="NCBI Taxonomy" id="2840758"/>
    <lineage>
        <taxon>Bacteria</taxon>
        <taxon>Pseudomonadati</taxon>
        <taxon>Bacteroidota</taxon>
        <taxon>Bacteroidia</taxon>
        <taxon>Bacteroidales</taxon>
        <taxon>Candidatus Cryptobacteroides</taxon>
    </lineage>
</organism>
<protein>
    <submittedName>
        <fullName evidence="4">SDR family NAD(P)-dependent oxidoreductase</fullName>
    </submittedName>
</protein>
<dbReference type="PANTHER" id="PTHR44196:SF2">
    <property type="entry name" value="SHORT-CHAIN DEHYDROGENASE-RELATED"/>
    <property type="match status" value="1"/>
</dbReference>
<name>A0A9D9IZ21_9BACT</name>
<dbReference type="Proteomes" id="UP000823769">
    <property type="component" value="Unassembled WGS sequence"/>
</dbReference>
<dbReference type="GO" id="GO:0016020">
    <property type="term" value="C:membrane"/>
    <property type="evidence" value="ECO:0007669"/>
    <property type="project" value="TreeGrafter"/>
</dbReference>
<sequence>MDRYVLITGASQGLGREFACQAASRGMNTLLAALPGENLEAVCEKCRGYGVRSVGFELDLTDRESLMDFIDKVNSGYQLSALINNAGTGGSRRFDEVPLGYVDTIMKLNVMATTVLTHELLPNLRRNAPSRILNIASLAAQLATGYKTVYPASKAYIKQFTLGMREEFRHMGISVSLALLGPMPTKQEIIARIERQGAIGRWLSVSPAKAAEICLDGLERGRRIIVPGTLNSLSFNLLKIVPDALRSSLMSRSVVKNEIGDGR</sequence>
<evidence type="ECO:0000256" key="3">
    <source>
        <dbReference type="RuleBase" id="RU000363"/>
    </source>
</evidence>
<evidence type="ECO:0000313" key="5">
    <source>
        <dbReference type="Proteomes" id="UP000823769"/>
    </source>
</evidence>
<dbReference type="AlphaFoldDB" id="A0A9D9IZ21"/>
<proteinExistence type="inferred from homology"/>
<accession>A0A9D9IZ21</accession>
<keyword evidence="2" id="KW-0560">Oxidoreductase</keyword>
<reference evidence="4" key="2">
    <citation type="journal article" date="2021" name="PeerJ">
        <title>Extensive microbial diversity within the chicken gut microbiome revealed by metagenomics and culture.</title>
        <authorList>
            <person name="Gilroy R."/>
            <person name="Ravi A."/>
            <person name="Getino M."/>
            <person name="Pursley I."/>
            <person name="Horton D.L."/>
            <person name="Alikhan N.F."/>
            <person name="Baker D."/>
            <person name="Gharbi K."/>
            <person name="Hall N."/>
            <person name="Watson M."/>
            <person name="Adriaenssens E.M."/>
            <person name="Foster-Nyarko E."/>
            <person name="Jarju S."/>
            <person name="Secka A."/>
            <person name="Antonio M."/>
            <person name="Oren A."/>
            <person name="Chaudhuri R.R."/>
            <person name="La Ragione R."/>
            <person name="Hildebrand F."/>
            <person name="Pallen M.J."/>
        </authorList>
    </citation>
    <scope>NUCLEOTIDE SEQUENCE</scope>
    <source>
        <strain evidence="4">B3-1481</strain>
    </source>
</reference>
<dbReference type="EMBL" id="JADILW010000052">
    <property type="protein sequence ID" value="MBO8480148.1"/>
    <property type="molecule type" value="Genomic_DNA"/>
</dbReference>